<organism evidence="7 8">
    <name type="scientific">Emticicia aquatilis</name>
    <dbReference type="NCBI Taxonomy" id="1537369"/>
    <lineage>
        <taxon>Bacteria</taxon>
        <taxon>Pseudomonadati</taxon>
        <taxon>Bacteroidota</taxon>
        <taxon>Cytophagia</taxon>
        <taxon>Cytophagales</taxon>
        <taxon>Leadbetterellaceae</taxon>
        <taxon>Emticicia</taxon>
    </lineage>
</organism>
<dbReference type="GO" id="GO:0030313">
    <property type="term" value="C:cell envelope"/>
    <property type="evidence" value="ECO:0007669"/>
    <property type="project" value="UniProtKB-SubCell"/>
</dbReference>
<evidence type="ECO:0000256" key="2">
    <source>
        <dbReference type="ARBA" id="ARBA00022748"/>
    </source>
</evidence>
<sequence>MKRSFAVLLFSLIFNIAFAQTTIISGKVPSMKKGKITVFRPSKWLIDSDINGVSLKKQIAQNGSFTLDLKAIDKEIILFTVWDSLQTKKLYEQYLYISKGDKITLNEKSDGKVVITDAGTNHSKLVGVSTYYDVGEAYGDPLPDRVYERINNFYQADKLLIEAYLAKYKSSKEVADAWNYHLKYTRLAAFYSIYTNSPVRRNNPKWAAVFNQLQDEVAISEDKALISPSYQNYLGQFLFAKHAGSREDFDKKPAKFYDEWFGGDSLKAKAVMEIDYTNQLKQKIIERYFTGKVKEQMYGRVFYNLIHEQHFFNAKSVFNDFEHQYPNSQYIKYFKKPIQEAAVRLENTIPKKAIFLEGNTTAKWDNILEHFRGKTVFLDMWGTWCSPCREEIEKNAATLKKHFEGKGVEFLYVTNYDKSETKWKQLIAFYNLEGSHVFANEALTNEIMEKIKGSSFPSYAIIDKNGKIAKVEYPIDREILIQQIENTLKN</sequence>
<gene>
    <name evidence="7" type="ORF">GCM10011514_15560</name>
</gene>
<reference evidence="7" key="2">
    <citation type="submission" date="2020-09" db="EMBL/GenBank/DDBJ databases">
        <authorList>
            <person name="Sun Q."/>
            <person name="Zhou Y."/>
        </authorList>
    </citation>
    <scope>NUCLEOTIDE SEQUENCE</scope>
    <source>
        <strain evidence="7">CGMCC 1.15958</strain>
    </source>
</reference>
<evidence type="ECO:0000313" key="8">
    <source>
        <dbReference type="Proteomes" id="UP000609064"/>
    </source>
</evidence>
<evidence type="ECO:0000256" key="5">
    <source>
        <dbReference type="SAM" id="SignalP"/>
    </source>
</evidence>
<feature type="chain" id="PRO_5037088900" description="Thioredoxin domain-containing protein" evidence="5">
    <location>
        <begin position="20"/>
        <end position="490"/>
    </location>
</feature>
<proteinExistence type="predicted"/>
<evidence type="ECO:0000256" key="1">
    <source>
        <dbReference type="ARBA" id="ARBA00004196"/>
    </source>
</evidence>
<dbReference type="CDD" id="cd02966">
    <property type="entry name" value="TlpA_like_family"/>
    <property type="match status" value="1"/>
</dbReference>
<feature type="domain" description="Thioredoxin" evidence="6">
    <location>
        <begin position="330"/>
        <end position="490"/>
    </location>
</feature>
<accession>A0A916YMW8</accession>
<keyword evidence="3" id="KW-1015">Disulfide bond</keyword>
<dbReference type="InterPro" id="IPR036249">
    <property type="entry name" value="Thioredoxin-like_sf"/>
</dbReference>
<keyword evidence="4" id="KW-0676">Redox-active center</keyword>
<dbReference type="AlphaFoldDB" id="A0A916YMW8"/>
<evidence type="ECO:0000256" key="4">
    <source>
        <dbReference type="ARBA" id="ARBA00023284"/>
    </source>
</evidence>
<comment type="caution">
    <text evidence="7">The sequence shown here is derived from an EMBL/GenBank/DDBJ whole genome shotgun (WGS) entry which is preliminary data.</text>
</comment>
<dbReference type="Pfam" id="PF08534">
    <property type="entry name" value="Redoxin"/>
    <property type="match status" value="1"/>
</dbReference>
<keyword evidence="2" id="KW-0201">Cytochrome c-type biogenesis</keyword>
<dbReference type="PROSITE" id="PS51352">
    <property type="entry name" value="THIOREDOXIN_2"/>
    <property type="match status" value="1"/>
</dbReference>
<dbReference type="SUPFAM" id="SSF52833">
    <property type="entry name" value="Thioredoxin-like"/>
    <property type="match status" value="1"/>
</dbReference>
<dbReference type="InterPro" id="IPR013740">
    <property type="entry name" value="Redoxin"/>
</dbReference>
<comment type="subcellular location">
    <subcellularLocation>
        <location evidence="1">Cell envelope</location>
    </subcellularLocation>
</comment>
<evidence type="ECO:0000313" key="7">
    <source>
        <dbReference type="EMBL" id="GGD52196.1"/>
    </source>
</evidence>
<dbReference type="PANTHER" id="PTHR42852:SF6">
    <property type="entry name" value="THIOL:DISULFIDE INTERCHANGE PROTEIN DSBE"/>
    <property type="match status" value="1"/>
</dbReference>
<dbReference type="RefSeq" id="WP_188765497.1">
    <property type="nucleotide sequence ID" value="NZ_BMKK01000003.1"/>
</dbReference>
<dbReference type="InterPro" id="IPR050553">
    <property type="entry name" value="Thioredoxin_ResA/DsbE_sf"/>
</dbReference>
<dbReference type="Proteomes" id="UP000609064">
    <property type="component" value="Unassembled WGS sequence"/>
</dbReference>
<evidence type="ECO:0000259" key="6">
    <source>
        <dbReference type="PROSITE" id="PS51352"/>
    </source>
</evidence>
<keyword evidence="5" id="KW-0732">Signal</keyword>
<name>A0A916YMW8_9BACT</name>
<dbReference type="InterPro" id="IPR013766">
    <property type="entry name" value="Thioredoxin_domain"/>
</dbReference>
<dbReference type="Gene3D" id="3.40.30.10">
    <property type="entry name" value="Glutaredoxin"/>
    <property type="match status" value="1"/>
</dbReference>
<reference evidence="7" key="1">
    <citation type="journal article" date="2014" name="Int. J. Syst. Evol. Microbiol.">
        <title>Complete genome sequence of Corynebacterium casei LMG S-19264T (=DSM 44701T), isolated from a smear-ripened cheese.</title>
        <authorList>
            <consortium name="US DOE Joint Genome Institute (JGI-PGF)"/>
            <person name="Walter F."/>
            <person name="Albersmeier A."/>
            <person name="Kalinowski J."/>
            <person name="Ruckert C."/>
        </authorList>
    </citation>
    <scope>NUCLEOTIDE SEQUENCE</scope>
    <source>
        <strain evidence="7">CGMCC 1.15958</strain>
    </source>
</reference>
<dbReference type="PANTHER" id="PTHR42852">
    <property type="entry name" value="THIOL:DISULFIDE INTERCHANGE PROTEIN DSBE"/>
    <property type="match status" value="1"/>
</dbReference>
<evidence type="ECO:0000256" key="3">
    <source>
        <dbReference type="ARBA" id="ARBA00023157"/>
    </source>
</evidence>
<dbReference type="GO" id="GO:0016491">
    <property type="term" value="F:oxidoreductase activity"/>
    <property type="evidence" value="ECO:0007669"/>
    <property type="project" value="InterPro"/>
</dbReference>
<feature type="signal peptide" evidence="5">
    <location>
        <begin position="1"/>
        <end position="19"/>
    </location>
</feature>
<dbReference type="GO" id="GO:0017004">
    <property type="term" value="P:cytochrome complex assembly"/>
    <property type="evidence" value="ECO:0007669"/>
    <property type="project" value="UniProtKB-KW"/>
</dbReference>
<dbReference type="EMBL" id="BMKK01000003">
    <property type="protein sequence ID" value="GGD52196.1"/>
    <property type="molecule type" value="Genomic_DNA"/>
</dbReference>
<protein>
    <recommendedName>
        <fullName evidence="6">Thioredoxin domain-containing protein</fullName>
    </recommendedName>
</protein>
<keyword evidence="8" id="KW-1185">Reference proteome</keyword>